<gene>
    <name evidence="1" type="ORF">KIW84_050954</name>
</gene>
<dbReference type="Gramene" id="Psat05G0095400-T1">
    <property type="protein sequence ID" value="KAI5403588.1"/>
    <property type="gene ID" value="KIW84_050954"/>
</dbReference>
<proteinExistence type="predicted"/>
<accession>A0A9D4WIT4</accession>
<dbReference type="Proteomes" id="UP001058974">
    <property type="component" value="Chromosome 5"/>
</dbReference>
<keyword evidence="2" id="KW-1185">Reference proteome</keyword>
<dbReference type="Gene3D" id="2.40.50.140">
    <property type="entry name" value="Nucleic acid-binding proteins"/>
    <property type="match status" value="1"/>
</dbReference>
<protein>
    <submittedName>
        <fullName evidence="1">Uncharacterized protein</fullName>
    </submittedName>
</protein>
<evidence type="ECO:0000313" key="2">
    <source>
        <dbReference type="Proteomes" id="UP001058974"/>
    </source>
</evidence>
<reference evidence="1 2" key="1">
    <citation type="journal article" date="2022" name="Nat. Genet.">
        <title>Improved pea reference genome and pan-genome highlight genomic features and evolutionary characteristics.</title>
        <authorList>
            <person name="Yang T."/>
            <person name="Liu R."/>
            <person name="Luo Y."/>
            <person name="Hu S."/>
            <person name="Wang D."/>
            <person name="Wang C."/>
            <person name="Pandey M.K."/>
            <person name="Ge S."/>
            <person name="Xu Q."/>
            <person name="Li N."/>
            <person name="Li G."/>
            <person name="Huang Y."/>
            <person name="Saxena R.K."/>
            <person name="Ji Y."/>
            <person name="Li M."/>
            <person name="Yan X."/>
            <person name="He Y."/>
            <person name="Liu Y."/>
            <person name="Wang X."/>
            <person name="Xiang C."/>
            <person name="Varshney R.K."/>
            <person name="Ding H."/>
            <person name="Gao S."/>
            <person name="Zong X."/>
        </authorList>
    </citation>
    <scope>NUCLEOTIDE SEQUENCE [LARGE SCALE GENOMIC DNA]</scope>
    <source>
        <strain evidence="1 2">cv. Zhongwan 6</strain>
    </source>
</reference>
<organism evidence="1 2">
    <name type="scientific">Pisum sativum</name>
    <name type="common">Garden pea</name>
    <name type="synonym">Lathyrus oleraceus</name>
    <dbReference type="NCBI Taxonomy" id="3888"/>
    <lineage>
        <taxon>Eukaryota</taxon>
        <taxon>Viridiplantae</taxon>
        <taxon>Streptophyta</taxon>
        <taxon>Embryophyta</taxon>
        <taxon>Tracheophyta</taxon>
        <taxon>Spermatophyta</taxon>
        <taxon>Magnoliopsida</taxon>
        <taxon>eudicotyledons</taxon>
        <taxon>Gunneridae</taxon>
        <taxon>Pentapetalae</taxon>
        <taxon>rosids</taxon>
        <taxon>fabids</taxon>
        <taxon>Fabales</taxon>
        <taxon>Fabaceae</taxon>
        <taxon>Papilionoideae</taxon>
        <taxon>50 kb inversion clade</taxon>
        <taxon>NPAAA clade</taxon>
        <taxon>Hologalegina</taxon>
        <taxon>IRL clade</taxon>
        <taxon>Fabeae</taxon>
        <taxon>Lathyrus</taxon>
    </lineage>
</organism>
<dbReference type="AlphaFoldDB" id="A0A9D4WIT4"/>
<name>A0A9D4WIT4_PEA</name>
<evidence type="ECO:0000313" key="1">
    <source>
        <dbReference type="EMBL" id="KAI5403588.1"/>
    </source>
</evidence>
<comment type="caution">
    <text evidence="1">The sequence shown here is derived from an EMBL/GenBank/DDBJ whole genome shotgun (WGS) entry which is preliminary data.</text>
</comment>
<dbReference type="InterPro" id="IPR012340">
    <property type="entry name" value="NA-bd_OB-fold"/>
</dbReference>
<sequence>MTGYKIQIEVVHCVSCSKFILWDRESEQLLGLSAAQMRSTVIEDGITDPLEYPLTLEKLLGKEIAFKVKWKPHWDNSSVVSILRDTAVIEQLKAPWERDNVQQTLSLFLQKSSLSSMETTKTMPLKSGIGKNSIAFTIPPDTDEEGKYYIPEPPLSKEKIVIWAKQVHIPLSLSNKLFFSISNYEVERWETCTLLPKLLSHNAFSV</sequence>
<dbReference type="EMBL" id="JAMSHJ010000005">
    <property type="protein sequence ID" value="KAI5403588.1"/>
    <property type="molecule type" value="Genomic_DNA"/>
</dbReference>